<protein>
    <recommendedName>
        <fullName evidence="3">Alpha/beta hydrolase</fullName>
    </recommendedName>
</protein>
<name>A0ABT3LC22_9CYAN</name>
<reference evidence="1 2" key="1">
    <citation type="submission" date="2021-08" db="EMBL/GenBank/DDBJ databases">
        <title>Draft genome sequence of Spirulina subsalsa with high tolerance to salinity and hype-accumulation of phycocyanin.</title>
        <authorList>
            <person name="Pei H."/>
            <person name="Jiang L."/>
        </authorList>
    </citation>
    <scope>NUCLEOTIDE SEQUENCE [LARGE SCALE GENOMIC DNA]</scope>
    <source>
        <strain evidence="1 2">FACHB-351</strain>
    </source>
</reference>
<keyword evidence="2" id="KW-1185">Reference proteome</keyword>
<dbReference type="EMBL" id="JAIHOM010000258">
    <property type="protein sequence ID" value="MCW6039048.1"/>
    <property type="molecule type" value="Genomic_DNA"/>
</dbReference>
<evidence type="ECO:0008006" key="3">
    <source>
        <dbReference type="Google" id="ProtNLM"/>
    </source>
</evidence>
<organism evidence="1 2">
    <name type="scientific">Spirulina subsalsa FACHB-351</name>
    <dbReference type="NCBI Taxonomy" id="234711"/>
    <lineage>
        <taxon>Bacteria</taxon>
        <taxon>Bacillati</taxon>
        <taxon>Cyanobacteriota</taxon>
        <taxon>Cyanophyceae</taxon>
        <taxon>Spirulinales</taxon>
        <taxon>Spirulinaceae</taxon>
        <taxon>Spirulina</taxon>
    </lineage>
</organism>
<evidence type="ECO:0000313" key="2">
    <source>
        <dbReference type="Proteomes" id="UP001526426"/>
    </source>
</evidence>
<accession>A0ABT3LC22</accession>
<sequence length="177" mass="19884">MTLIICPGVHSPNLTAQFLATLPRDIGEIWVVPTDYPPYSGWHTLQFMRQVLPSPPSGSPPLGMIAFSAGAVGGMMAAQQWEQWGGKVRGVMAWDGWGVPRLGRFPFYRVSHDHFTHWSSGLLGRGEESFYADPAVEHLNLWQSPGEVWGWWEKGWGMRRRCSLLELLGEILPRLAD</sequence>
<evidence type="ECO:0000313" key="1">
    <source>
        <dbReference type="EMBL" id="MCW6039048.1"/>
    </source>
</evidence>
<comment type="caution">
    <text evidence="1">The sequence shown here is derived from an EMBL/GenBank/DDBJ whole genome shotgun (WGS) entry which is preliminary data.</text>
</comment>
<dbReference type="SUPFAM" id="SSF53474">
    <property type="entry name" value="alpha/beta-Hydrolases"/>
    <property type="match status" value="1"/>
</dbReference>
<dbReference type="InterPro" id="IPR029058">
    <property type="entry name" value="AB_hydrolase_fold"/>
</dbReference>
<proteinExistence type="predicted"/>
<gene>
    <name evidence="1" type="ORF">K4A83_22770</name>
</gene>
<dbReference type="Proteomes" id="UP001526426">
    <property type="component" value="Unassembled WGS sequence"/>
</dbReference>